<evidence type="ECO:0000256" key="1">
    <source>
        <dbReference type="SAM" id="SignalP"/>
    </source>
</evidence>
<reference evidence="2 3" key="1">
    <citation type="submission" date="2019-02" db="EMBL/GenBank/DDBJ databases">
        <title>Deep-cultivation of Planctomycetes and their phenomic and genomic characterization uncovers novel biology.</title>
        <authorList>
            <person name="Wiegand S."/>
            <person name="Jogler M."/>
            <person name="Boedeker C."/>
            <person name="Pinto D."/>
            <person name="Vollmers J."/>
            <person name="Rivas-Marin E."/>
            <person name="Kohn T."/>
            <person name="Peeters S.H."/>
            <person name="Heuer A."/>
            <person name="Rast P."/>
            <person name="Oberbeckmann S."/>
            <person name="Bunk B."/>
            <person name="Jeske O."/>
            <person name="Meyerdierks A."/>
            <person name="Storesund J.E."/>
            <person name="Kallscheuer N."/>
            <person name="Luecker S."/>
            <person name="Lage O.M."/>
            <person name="Pohl T."/>
            <person name="Merkel B.J."/>
            <person name="Hornburger P."/>
            <person name="Mueller R.-W."/>
            <person name="Bruemmer F."/>
            <person name="Labrenz M."/>
            <person name="Spormann A.M."/>
            <person name="Op Den Camp H."/>
            <person name="Overmann J."/>
            <person name="Amann R."/>
            <person name="Jetten M.S.M."/>
            <person name="Mascher T."/>
            <person name="Medema M.H."/>
            <person name="Devos D.P."/>
            <person name="Kaster A.-K."/>
            <person name="Ovreas L."/>
            <person name="Rohde M."/>
            <person name="Galperin M.Y."/>
            <person name="Jogler C."/>
        </authorList>
    </citation>
    <scope>NUCLEOTIDE SEQUENCE [LARGE SCALE GENOMIC DNA]</scope>
    <source>
        <strain evidence="2 3">KOR42</strain>
    </source>
</reference>
<keyword evidence="3" id="KW-1185">Reference proteome</keyword>
<comment type="caution">
    <text evidence="2">The sequence shown here is derived from an EMBL/GenBank/DDBJ whole genome shotgun (WGS) entry which is preliminary data.</text>
</comment>
<proteinExistence type="predicted"/>
<dbReference type="RefSeq" id="WP_146512158.1">
    <property type="nucleotide sequence ID" value="NZ_SIHI01000046.1"/>
</dbReference>
<gene>
    <name evidence="2" type="ORF">KOR42_48420</name>
</gene>
<protein>
    <submittedName>
        <fullName evidence="2">Uncharacterized protein</fullName>
    </submittedName>
</protein>
<keyword evidence="1" id="KW-0732">Signal</keyword>
<accession>A0A5C5VUV4</accession>
<dbReference type="AlphaFoldDB" id="A0A5C5VUV4"/>
<evidence type="ECO:0000313" key="3">
    <source>
        <dbReference type="Proteomes" id="UP000317243"/>
    </source>
</evidence>
<name>A0A5C5VUV4_9PLAN</name>
<feature type="signal peptide" evidence="1">
    <location>
        <begin position="1"/>
        <end position="25"/>
    </location>
</feature>
<sequence precursor="true">MNLAKYFVSATAVFLLATTTSAADAESTIKSDNVTTQFRLTKLVYERAHRTTFWIEMESARKGLHVRGVCDLRKDGVGVGRFPLEQVGARQNTDATCFRISCLHDDFVEDTVVHVLVRDEATGKSIYGTKIRLKDAESVRKGIESLKTLPDTDEAPAAGNA</sequence>
<feature type="chain" id="PRO_5022910063" evidence="1">
    <location>
        <begin position="26"/>
        <end position="161"/>
    </location>
</feature>
<dbReference type="OrthoDB" id="9918881at2"/>
<dbReference type="EMBL" id="SIHI01000046">
    <property type="protein sequence ID" value="TWT41302.1"/>
    <property type="molecule type" value="Genomic_DNA"/>
</dbReference>
<dbReference type="Proteomes" id="UP000317243">
    <property type="component" value="Unassembled WGS sequence"/>
</dbReference>
<evidence type="ECO:0000313" key="2">
    <source>
        <dbReference type="EMBL" id="TWT41302.1"/>
    </source>
</evidence>
<organism evidence="2 3">
    <name type="scientific">Thalassoglobus neptunius</name>
    <dbReference type="NCBI Taxonomy" id="1938619"/>
    <lineage>
        <taxon>Bacteria</taxon>
        <taxon>Pseudomonadati</taxon>
        <taxon>Planctomycetota</taxon>
        <taxon>Planctomycetia</taxon>
        <taxon>Planctomycetales</taxon>
        <taxon>Planctomycetaceae</taxon>
        <taxon>Thalassoglobus</taxon>
    </lineage>
</organism>